<feature type="region of interest" description="Disordered" evidence="1">
    <location>
        <begin position="1"/>
        <end position="73"/>
    </location>
</feature>
<dbReference type="VEuPathDB" id="ToxoDB:TGCAST_239270B"/>
<feature type="compositionally biased region" description="Low complexity" evidence="1">
    <location>
        <begin position="52"/>
        <end position="61"/>
    </location>
</feature>
<organism evidence="2 3">
    <name type="scientific">Toxoplasma gondii CAST</name>
    <dbReference type="NCBI Taxonomy" id="943122"/>
    <lineage>
        <taxon>Eukaryota</taxon>
        <taxon>Sar</taxon>
        <taxon>Alveolata</taxon>
        <taxon>Apicomplexa</taxon>
        <taxon>Conoidasida</taxon>
        <taxon>Coccidia</taxon>
        <taxon>Eucoccidiorida</taxon>
        <taxon>Eimeriorina</taxon>
        <taxon>Sarcocystidae</taxon>
        <taxon>Toxoplasma</taxon>
    </lineage>
</organism>
<accession>A0A425HWT1</accession>
<dbReference type="AlphaFoldDB" id="A0A425HWT1"/>
<reference evidence="2 3" key="1">
    <citation type="submission" date="2017-10" db="EMBL/GenBank/DDBJ databases">
        <authorList>
            <person name="Sibley D."/>
            <person name="Venepally P."/>
            <person name="Karamycheva S."/>
            <person name="Hadjithomas M."/>
            <person name="Khan A."/>
            <person name="Brunk B."/>
            <person name="Roos D."/>
            <person name="Caler E."/>
            <person name="Lorenzi H."/>
        </authorList>
    </citation>
    <scope>NUCLEOTIDE SEQUENCE [LARGE SCALE GENOMIC DNA]</scope>
    <source>
        <strain evidence="2 3">CAST</strain>
    </source>
</reference>
<evidence type="ECO:0000313" key="2">
    <source>
        <dbReference type="EMBL" id="RQX70712.1"/>
    </source>
</evidence>
<evidence type="ECO:0000313" key="3">
    <source>
        <dbReference type="Proteomes" id="UP000284452"/>
    </source>
</evidence>
<protein>
    <submittedName>
        <fullName evidence="2">Uncharacterized protein</fullName>
    </submittedName>
</protein>
<evidence type="ECO:0000256" key="1">
    <source>
        <dbReference type="SAM" id="MobiDB-lite"/>
    </source>
</evidence>
<feature type="non-terminal residue" evidence="2">
    <location>
        <position position="1"/>
    </location>
</feature>
<name>A0A425HWT1_TOXGO</name>
<proteinExistence type="predicted"/>
<dbReference type="EMBL" id="AHIV02001237">
    <property type="protein sequence ID" value="RQX70712.1"/>
    <property type="molecule type" value="Genomic_DNA"/>
</dbReference>
<sequence>KKESSSSTGPLSTTSFASSGSFSLPVLSGSPTEDQSVPMGVAAVSDEDRQPSDQSRSSSGSPSPPPSDSHHAS</sequence>
<feature type="compositionally biased region" description="Low complexity" evidence="1">
    <location>
        <begin position="1"/>
        <end position="23"/>
    </location>
</feature>
<gene>
    <name evidence="2" type="ORF">TGCAST_239270B</name>
</gene>
<dbReference type="Proteomes" id="UP000284452">
    <property type="component" value="Unassembled WGS sequence"/>
</dbReference>
<comment type="caution">
    <text evidence="2">The sequence shown here is derived from an EMBL/GenBank/DDBJ whole genome shotgun (WGS) entry which is preliminary data.</text>
</comment>